<dbReference type="Pfam" id="PF09720">
    <property type="entry name" value="Unstab_antitox"/>
    <property type="match status" value="1"/>
</dbReference>
<reference evidence="1" key="1">
    <citation type="submission" date="2018-06" db="EMBL/GenBank/DDBJ databases">
        <authorList>
            <person name="Zhirakovskaya E."/>
        </authorList>
    </citation>
    <scope>NUCLEOTIDE SEQUENCE</scope>
</reference>
<dbReference type="NCBIfam" id="TIGR02574">
    <property type="entry name" value="stabl_TIGR02574"/>
    <property type="match status" value="1"/>
</dbReference>
<sequence>MNKLEKIDIQSLSQSERILLAEELWDSVAANQDDLEVTDSQKKIIEERLALYEASPDEGTSWDEVKKEMK</sequence>
<name>A0A3B0Y6I4_9ZZZZ</name>
<dbReference type="EMBL" id="UOFL01000106">
    <property type="protein sequence ID" value="VAW76395.1"/>
    <property type="molecule type" value="Genomic_DNA"/>
</dbReference>
<evidence type="ECO:0000313" key="1">
    <source>
        <dbReference type="EMBL" id="VAW76395.1"/>
    </source>
</evidence>
<gene>
    <name evidence="1" type="ORF">MNBD_GAMMA12-2619</name>
</gene>
<organism evidence="1">
    <name type="scientific">hydrothermal vent metagenome</name>
    <dbReference type="NCBI Taxonomy" id="652676"/>
    <lineage>
        <taxon>unclassified sequences</taxon>
        <taxon>metagenomes</taxon>
        <taxon>ecological metagenomes</taxon>
    </lineage>
</organism>
<accession>A0A3B0Y6I4</accession>
<dbReference type="InterPro" id="IPR013406">
    <property type="entry name" value="CHP02574_addiction_mod"/>
</dbReference>
<protein>
    <recommendedName>
        <fullName evidence="2">Addiction module protein</fullName>
    </recommendedName>
</protein>
<evidence type="ECO:0008006" key="2">
    <source>
        <dbReference type="Google" id="ProtNLM"/>
    </source>
</evidence>
<proteinExistence type="predicted"/>
<dbReference type="AlphaFoldDB" id="A0A3B0Y6I4"/>